<sequence length="194" mass="21558">MKCRHSLFAAALCAPLMLSGCAAIPRDIQGNNSPILQKNFNQIHMAPNLYTGQQVRLGGRVINVINLPKQTLLEIAVLPLNSAARPQLNKPYQGRLIARSDRFLDPVNYRNHLLTVLGTLSGSEMGKIGSAPYTFVRLNIQGIQLWQVSETQPPVAAWDYGIGPNWPLSWQNQHNSDLGWGWYPILQPETASVH</sequence>
<dbReference type="EMBL" id="CP001600">
    <property type="protein sequence ID" value="ACR69148.1"/>
    <property type="molecule type" value="Genomic_DNA"/>
</dbReference>
<dbReference type="PIRSF" id="PIRSF004982">
    <property type="entry name" value="SlP"/>
    <property type="match status" value="1"/>
</dbReference>
<feature type="signal peptide" evidence="1">
    <location>
        <begin position="1"/>
        <end position="22"/>
    </location>
</feature>
<dbReference type="RefSeq" id="WP_015871285.1">
    <property type="nucleotide sequence ID" value="NC_012779.2"/>
</dbReference>
<evidence type="ECO:0000256" key="1">
    <source>
        <dbReference type="SAM" id="SignalP"/>
    </source>
</evidence>
<dbReference type="HOGENOM" id="CLU_100924_0_0_6"/>
<dbReference type="InterPro" id="IPR004658">
    <property type="entry name" value="OMP_Slp"/>
</dbReference>
<name>C5BA27_EDWI9</name>
<proteinExistence type="predicted"/>
<dbReference type="PANTHER" id="PTHR37530:SF1">
    <property type="entry name" value="OUTER MEMBRANE PROTEIN SLP"/>
    <property type="match status" value="1"/>
</dbReference>
<dbReference type="AlphaFoldDB" id="C5BA27"/>
<keyword evidence="2" id="KW-0449">Lipoprotein</keyword>
<protein>
    <submittedName>
        <fullName evidence="2">Outer membrane lipoprotein, Slp family</fullName>
    </submittedName>
</protein>
<dbReference type="PROSITE" id="PS51257">
    <property type="entry name" value="PROKAR_LIPOPROTEIN"/>
    <property type="match status" value="1"/>
</dbReference>
<dbReference type="Proteomes" id="UP000001485">
    <property type="component" value="Chromosome"/>
</dbReference>
<evidence type="ECO:0000313" key="2">
    <source>
        <dbReference type="EMBL" id="ACR69148.1"/>
    </source>
</evidence>
<keyword evidence="1" id="KW-0732">Signal</keyword>
<feature type="chain" id="PRO_5002948433" evidence="1">
    <location>
        <begin position="23"/>
        <end position="194"/>
    </location>
</feature>
<dbReference type="GO" id="GO:0019867">
    <property type="term" value="C:outer membrane"/>
    <property type="evidence" value="ECO:0007669"/>
    <property type="project" value="InterPro"/>
</dbReference>
<accession>C5BA27</accession>
<gene>
    <name evidence="2" type="ordered locus">NT01EI_1972</name>
</gene>
<dbReference type="Pfam" id="PF03843">
    <property type="entry name" value="Slp"/>
    <property type="match status" value="1"/>
</dbReference>
<dbReference type="PANTHER" id="PTHR37530">
    <property type="entry name" value="OUTER MEMBRANE PROTEIN SLP"/>
    <property type="match status" value="1"/>
</dbReference>
<dbReference type="STRING" id="67780.B6E78_02815"/>
<dbReference type="NCBIfam" id="TIGR00752">
    <property type="entry name" value="slp"/>
    <property type="match status" value="1"/>
</dbReference>
<evidence type="ECO:0000313" key="3">
    <source>
        <dbReference type="Proteomes" id="UP000001485"/>
    </source>
</evidence>
<organism evidence="2 3">
    <name type="scientific">Edwardsiella ictaluri (strain 93-146)</name>
    <dbReference type="NCBI Taxonomy" id="634503"/>
    <lineage>
        <taxon>Bacteria</taxon>
        <taxon>Pseudomonadati</taxon>
        <taxon>Pseudomonadota</taxon>
        <taxon>Gammaproteobacteria</taxon>
        <taxon>Enterobacterales</taxon>
        <taxon>Hafniaceae</taxon>
        <taxon>Edwardsiella</taxon>
    </lineage>
</organism>
<reference evidence="2 3" key="2">
    <citation type="journal article" date="2012" name="J. Bacteriol.">
        <title>Genome Sequence of Edwardsiella ictaluri 93-146, a Strain Associated with a Natural Channel Catfish Outbreak of Enteric Septicemia of Catfish.</title>
        <authorList>
            <person name="Williams M.L."/>
            <person name="Gillaspy A.F."/>
            <person name="Dyer D.W."/>
            <person name="Thune R.L."/>
            <person name="Waldbieser G.C."/>
            <person name="Schuster S.C."/>
            <person name="Gipson J."/>
            <person name="Zaitshik J."/>
            <person name="Landry C."/>
            <person name="Banes M.M."/>
            <person name="Lawrence M.L."/>
        </authorList>
    </citation>
    <scope>NUCLEOTIDE SEQUENCE [LARGE SCALE GENOMIC DNA]</scope>
    <source>
        <strain evidence="2 3">93-146</strain>
    </source>
</reference>
<dbReference type="KEGG" id="eic:NT01EI_1972"/>
<dbReference type="GeneID" id="69538908"/>
<reference evidence="3" key="1">
    <citation type="submission" date="2009-03" db="EMBL/GenBank/DDBJ databases">
        <title>Complete genome sequence of Edwardsiella ictaluri 93-146.</title>
        <authorList>
            <person name="Williams M.L."/>
            <person name="Gillaspy A.F."/>
            <person name="Dyer D.W."/>
            <person name="Thune R.L."/>
            <person name="Waldbieser G.C."/>
            <person name="Schuster S.C."/>
            <person name="Gipson J."/>
            <person name="Zaitshik J."/>
            <person name="Landry C."/>
            <person name="Lawrence M.L."/>
        </authorList>
    </citation>
    <scope>NUCLEOTIDE SEQUENCE [LARGE SCALE GENOMIC DNA]</scope>
    <source>
        <strain evidence="3">93-146</strain>
    </source>
</reference>